<reference evidence="6" key="1">
    <citation type="submission" date="2020-09" db="EMBL/GenBank/DDBJ databases">
        <authorList>
            <person name="Kikuchi T."/>
        </authorList>
    </citation>
    <scope>NUCLEOTIDE SEQUENCE</scope>
    <source>
        <strain evidence="6">SH1</strain>
    </source>
</reference>
<dbReference type="InterPro" id="IPR029058">
    <property type="entry name" value="AB_hydrolase_fold"/>
</dbReference>
<feature type="chain" id="PRO_5035681676" description="Lipase" evidence="4">
    <location>
        <begin position="18"/>
        <end position="400"/>
    </location>
</feature>
<feature type="active site" description="Charge relay system" evidence="3">
    <location>
        <position position="342"/>
    </location>
</feature>
<feature type="active site" description="Charge relay system" evidence="3">
    <location>
        <position position="374"/>
    </location>
</feature>
<name>A0A811KU67_9BILA</name>
<dbReference type="PIRSF" id="PIRSF000862">
    <property type="entry name" value="Steryl_ester_lip"/>
    <property type="match status" value="1"/>
</dbReference>
<dbReference type="EMBL" id="CAJFCW020000004">
    <property type="protein sequence ID" value="CAG9111995.1"/>
    <property type="molecule type" value="Genomic_DNA"/>
</dbReference>
<organism evidence="6 7">
    <name type="scientific">Bursaphelenchus okinawaensis</name>
    <dbReference type="NCBI Taxonomy" id="465554"/>
    <lineage>
        <taxon>Eukaryota</taxon>
        <taxon>Metazoa</taxon>
        <taxon>Ecdysozoa</taxon>
        <taxon>Nematoda</taxon>
        <taxon>Chromadorea</taxon>
        <taxon>Rhabditida</taxon>
        <taxon>Tylenchina</taxon>
        <taxon>Tylenchomorpha</taxon>
        <taxon>Aphelenchoidea</taxon>
        <taxon>Aphelenchoididae</taxon>
        <taxon>Bursaphelenchus</taxon>
    </lineage>
</organism>
<evidence type="ECO:0000256" key="4">
    <source>
        <dbReference type="SAM" id="SignalP"/>
    </source>
</evidence>
<evidence type="ECO:0000256" key="3">
    <source>
        <dbReference type="PIRSR" id="PIRSR000862-1"/>
    </source>
</evidence>
<feature type="signal peptide" evidence="4">
    <location>
        <begin position="1"/>
        <end position="17"/>
    </location>
</feature>
<dbReference type="Gene3D" id="3.40.50.1820">
    <property type="entry name" value="alpha/beta hydrolase"/>
    <property type="match status" value="1"/>
</dbReference>
<comment type="caution">
    <text evidence="6">The sequence shown here is derived from an EMBL/GenBank/DDBJ whole genome shotgun (WGS) entry which is preliminary data.</text>
</comment>
<comment type="similarity">
    <text evidence="1 2">Belongs to the AB hydrolase superfamily. Lipase family.</text>
</comment>
<dbReference type="Pfam" id="PF04083">
    <property type="entry name" value="Abhydro_lipase"/>
    <property type="match status" value="1"/>
</dbReference>
<evidence type="ECO:0000259" key="5">
    <source>
        <dbReference type="Pfam" id="PF04083"/>
    </source>
</evidence>
<keyword evidence="7" id="KW-1185">Reference proteome</keyword>
<gene>
    <name evidence="6" type="ORF">BOKJ2_LOCUS8075</name>
</gene>
<dbReference type="Proteomes" id="UP000614601">
    <property type="component" value="Unassembled WGS sequence"/>
</dbReference>
<dbReference type="GO" id="GO:0016042">
    <property type="term" value="P:lipid catabolic process"/>
    <property type="evidence" value="ECO:0007669"/>
    <property type="project" value="UniProtKB-KW"/>
</dbReference>
<dbReference type="FunFam" id="3.40.50.1820:FF:000179">
    <property type="entry name" value="Lipase"/>
    <property type="match status" value="1"/>
</dbReference>
<proteinExistence type="inferred from homology"/>
<evidence type="ECO:0000313" key="6">
    <source>
        <dbReference type="EMBL" id="CAD5218865.1"/>
    </source>
</evidence>
<dbReference type="OrthoDB" id="9974421at2759"/>
<feature type="domain" description="Partial AB-hydrolase lipase" evidence="5">
    <location>
        <begin position="27"/>
        <end position="87"/>
    </location>
</feature>
<protein>
    <recommendedName>
        <fullName evidence="2">Lipase</fullName>
    </recommendedName>
</protein>
<keyword evidence="2" id="KW-0443">Lipid metabolism</keyword>
<dbReference type="Proteomes" id="UP000783686">
    <property type="component" value="Unassembled WGS sequence"/>
</dbReference>
<dbReference type="SUPFAM" id="SSF53474">
    <property type="entry name" value="alpha/beta-Hydrolases"/>
    <property type="match status" value="1"/>
</dbReference>
<dbReference type="AlphaFoldDB" id="A0A811KU67"/>
<keyword evidence="2" id="KW-0378">Hydrolase</keyword>
<accession>A0A811KU67</accession>
<dbReference type="InterPro" id="IPR006693">
    <property type="entry name" value="AB_hydrolase_lipase"/>
</dbReference>
<dbReference type="GO" id="GO:0016788">
    <property type="term" value="F:hydrolase activity, acting on ester bonds"/>
    <property type="evidence" value="ECO:0007669"/>
    <property type="project" value="InterPro"/>
</dbReference>
<keyword evidence="2" id="KW-0442">Lipid degradation</keyword>
<dbReference type="InterPro" id="IPR025483">
    <property type="entry name" value="Lipase_euk"/>
</dbReference>
<dbReference type="PANTHER" id="PTHR11005">
    <property type="entry name" value="LYSOSOMAL ACID LIPASE-RELATED"/>
    <property type="match status" value="1"/>
</dbReference>
<sequence length="400" mass="45998">MLRYFVVVAAVVSFVAGFDAEEQMDTIEIISHWGYEAEEHIAETEDGWLLKLHRIPRGKNDKNDGTPKPVVILQHGIQCSSDNWVLNSPEQSAGFVFADAGYDVWLTNSRGNVYSKHKNYTRADKRFWRFTNDDMQQYDLPAVFDLIENVTNQSQFYYVGHSQGTYIMFLKLATDPSFKNRVKKFFALGPAMRFKDISGPFKYVCASMSLPYISAIWDQFAYTEFASGLLSQNMVNILTELTCSASPEQNLYCANIFYYFTGFSTQLNVSRIPVYLHHIPAGTSTANVQKCCQSGTYETGEFRWYRYPTEEENVARYGTKDPPKYDLKKMDVPLYLYSANEDTLTTKKQLEEDIIPNLKPGILKEDNRYEHFSHMDLIWGQNATDQVFNKIISTIKADLQ</sequence>
<evidence type="ECO:0000256" key="1">
    <source>
        <dbReference type="ARBA" id="ARBA00010701"/>
    </source>
</evidence>
<keyword evidence="4" id="KW-0732">Signal</keyword>
<evidence type="ECO:0000256" key="2">
    <source>
        <dbReference type="PIRNR" id="PIRNR000862"/>
    </source>
</evidence>
<evidence type="ECO:0000313" key="7">
    <source>
        <dbReference type="Proteomes" id="UP000614601"/>
    </source>
</evidence>
<dbReference type="EMBL" id="CAJFDH010000004">
    <property type="protein sequence ID" value="CAD5218865.1"/>
    <property type="molecule type" value="Genomic_DNA"/>
</dbReference>
<feature type="active site" description="Nucleophile" evidence="3">
    <location>
        <position position="162"/>
    </location>
</feature>